<sequence length="625" mass="70493">MQHLSQRLEQLEKHVGGASDENSPSAPHMTPKAEEATERRTPVPSPEASLTVADGQESWIYRLATDARRSFQTQATPVNTPARSIDNAMLSLNEALEDLGRFRVRTKAINVDLEISPEQARECVDRFPTTVNSMIVPDALMSSMVDMSVLRALPDIINSPYVAIDPGVRVMYYNALYYGLRETNGPGHDLTVKAYLKVLESVPAWLESPRQTNMDGLTATLTAWTSNTMHDYQLAWKFHCKSCQYIISKGMDQIDATPARSFAEEEERDPARYLYWHALCTDVLLRLVYGKPKVLKWVPGKVRPPFTFRLDNMQPSAMMVTIGVVWIRYTFLTDELISYVDSHASFSSPEDLFQKTDECCRKLEELIAEWRLEQLMNDTDTLDDHRCMLADHIMNMLAYMIGMQRLVHTAVRNSATAGKPSPFAVRAARKVSSIILIFHNDPAMKAKSMSSTNHFITMYPFCVVFTLYEHILACGNPDDCESDIQTLESIGVAMNEACAQRRDLVPFAKTVDALNRVSRTLQEERRKVTVPNLMGEPGYNTNPSVELAPTSFDTIQNLVATELPDFDMSAFSMPEYPPDTDFDFQSLGLFRALENDFVARNWQTDWWDLGGGVSDGLGQTPGRYP</sequence>
<dbReference type="AlphaFoldDB" id="R0JM24"/>
<accession>R0JM24</accession>
<gene>
    <name evidence="2" type="ORF">SETTUDRAFT_23538</name>
</gene>
<dbReference type="eggNOG" id="ENOG502S581">
    <property type="taxonomic scope" value="Eukaryota"/>
</dbReference>
<dbReference type="OrthoDB" id="39175at2759"/>
<feature type="region of interest" description="Disordered" evidence="1">
    <location>
        <begin position="1"/>
        <end position="49"/>
    </location>
</feature>
<evidence type="ECO:0000313" key="2">
    <source>
        <dbReference type="EMBL" id="EOA82293.1"/>
    </source>
</evidence>
<dbReference type="HOGENOM" id="CLU_018193_0_0_1"/>
<name>R0JM24_EXST2</name>
<reference evidence="2 3" key="2">
    <citation type="journal article" date="2013" name="PLoS Genet.">
        <title>Comparative genome structure, secondary metabolite, and effector coding capacity across Cochliobolus pathogens.</title>
        <authorList>
            <person name="Condon B.J."/>
            <person name="Leng Y."/>
            <person name="Wu D."/>
            <person name="Bushley K.E."/>
            <person name="Ohm R.A."/>
            <person name="Otillar R."/>
            <person name="Martin J."/>
            <person name="Schackwitz W."/>
            <person name="Grimwood J."/>
            <person name="MohdZainudin N."/>
            <person name="Xue C."/>
            <person name="Wang R."/>
            <person name="Manning V.A."/>
            <person name="Dhillon B."/>
            <person name="Tu Z.J."/>
            <person name="Steffenson B.J."/>
            <person name="Salamov A."/>
            <person name="Sun H."/>
            <person name="Lowry S."/>
            <person name="LaButti K."/>
            <person name="Han J."/>
            <person name="Copeland A."/>
            <person name="Lindquist E."/>
            <person name="Barry K."/>
            <person name="Schmutz J."/>
            <person name="Baker S.E."/>
            <person name="Ciuffetti L.M."/>
            <person name="Grigoriev I.V."/>
            <person name="Zhong S."/>
            <person name="Turgeon B.G."/>
        </authorList>
    </citation>
    <scope>NUCLEOTIDE SEQUENCE [LARGE SCALE GENOMIC DNA]</scope>
    <source>
        <strain evidence="3">28A</strain>
    </source>
</reference>
<dbReference type="RefSeq" id="XP_008030082.1">
    <property type="nucleotide sequence ID" value="XM_008031891.1"/>
</dbReference>
<evidence type="ECO:0000256" key="1">
    <source>
        <dbReference type="SAM" id="MobiDB-lite"/>
    </source>
</evidence>
<protein>
    <recommendedName>
        <fullName evidence="4">Transcription factor domain-containing protein</fullName>
    </recommendedName>
</protein>
<evidence type="ECO:0008006" key="4">
    <source>
        <dbReference type="Google" id="ProtNLM"/>
    </source>
</evidence>
<keyword evidence="3" id="KW-1185">Reference proteome</keyword>
<dbReference type="Proteomes" id="UP000016935">
    <property type="component" value="Unassembled WGS sequence"/>
</dbReference>
<dbReference type="CDD" id="cd12148">
    <property type="entry name" value="fungal_TF_MHR"/>
    <property type="match status" value="1"/>
</dbReference>
<dbReference type="STRING" id="671987.R0JM24"/>
<organism evidence="2 3">
    <name type="scientific">Exserohilum turcicum (strain 28A)</name>
    <name type="common">Northern leaf blight fungus</name>
    <name type="synonym">Setosphaeria turcica</name>
    <dbReference type="NCBI Taxonomy" id="671987"/>
    <lineage>
        <taxon>Eukaryota</taxon>
        <taxon>Fungi</taxon>
        <taxon>Dikarya</taxon>
        <taxon>Ascomycota</taxon>
        <taxon>Pezizomycotina</taxon>
        <taxon>Dothideomycetes</taxon>
        <taxon>Pleosporomycetidae</taxon>
        <taxon>Pleosporales</taxon>
        <taxon>Pleosporineae</taxon>
        <taxon>Pleosporaceae</taxon>
        <taxon>Exserohilum</taxon>
    </lineage>
</organism>
<dbReference type="GeneID" id="19402687"/>
<dbReference type="EMBL" id="KB908855">
    <property type="protein sequence ID" value="EOA82293.1"/>
    <property type="molecule type" value="Genomic_DNA"/>
</dbReference>
<evidence type="ECO:0000313" key="3">
    <source>
        <dbReference type="Proteomes" id="UP000016935"/>
    </source>
</evidence>
<feature type="compositionally biased region" description="Basic and acidic residues" evidence="1">
    <location>
        <begin position="31"/>
        <end position="41"/>
    </location>
</feature>
<reference evidence="2 3" key="1">
    <citation type="journal article" date="2012" name="PLoS Pathog.">
        <title>Diverse lifestyles and strategies of plant pathogenesis encoded in the genomes of eighteen Dothideomycetes fungi.</title>
        <authorList>
            <person name="Ohm R.A."/>
            <person name="Feau N."/>
            <person name="Henrissat B."/>
            <person name="Schoch C.L."/>
            <person name="Horwitz B.A."/>
            <person name="Barry K.W."/>
            <person name="Condon B.J."/>
            <person name="Copeland A.C."/>
            <person name="Dhillon B."/>
            <person name="Glaser F."/>
            <person name="Hesse C.N."/>
            <person name="Kosti I."/>
            <person name="LaButti K."/>
            <person name="Lindquist E.A."/>
            <person name="Lucas S."/>
            <person name="Salamov A.A."/>
            <person name="Bradshaw R.E."/>
            <person name="Ciuffetti L."/>
            <person name="Hamelin R.C."/>
            <person name="Kema G.H.J."/>
            <person name="Lawrence C."/>
            <person name="Scott J.A."/>
            <person name="Spatafora J.W."/>
            <person name="Turgeon B.G."/>
            <person name="de Wit P.J.G.M."/>
            <person name="Zhong S."/>
            <person name="Goodwin S.B."/>
            <person name="Grigoriev I.V."/>
        </authorList>
    </citation>
    <scope>NUCLEOTIDE SEQUENCE [LARGE SCALE GENOMIC DNA]</scope>
    <source>
        <strain evidence="3">28A</strain>
    </source>
</reference>
<proteinExistence type="predicted"/>